<evidence type="ECO:0000259" key="7">
    <source>
        <dbReference type="Pfam" id="PF04542"/>
    </source>
</evidence>
<evidence type="ECO:0000259" key="8">
    <source>
        <dbReference type="Pfam" id="PF08281"/>
    </source>
</evidence>
<dbReference type="InterPro" id="IPR013324">
    <property type="entry name" value="RNA_pol_sigma_r3/r4-like"/>
</dbReference>
<evidence type="ECO:0000256" key="1">
    <source>
        <dbReference type="ARBA" id="ARBA00010641"/>
    </source>
</evidence>
<dbReference type="InterPro" id="IPR000838">
    <property type="entry name" value="RNA_pol_sigma70_ECF_CS"/>
</dbReference>
<evidence type="ECO:0000256" key="3">
    <source>
        <dbReference type="ARBA" id="ARBA00023082"/>
    </source>
</evidence>
<keyword evidence="3 6" id="KW-0731">Sigma factor</keyword>
<dbReference type="InterPro" id="IPR014284">
    <property type="entry name" value="RNA_pol_sigma-70_dom"/>
</dbReference>
<dbReference type="InterPro" id="IPR013249">
    <property type="entry name" value="RNA_pol_sigma70_r4_t2"/>
</dbReference>
<keyword evidence="10" id="KW-1185">Reference proteome</keyword>
<dbReference type="InterPro" id="IPR007627">
    <property type="entry name" value="RNA_pol_sigma70_r2"/>
</dbReference>
<evidence type="ECO:0000313" key="10">
    <source>
        <dbReference type="Proteomes" id="UP000679247"/>
    </source>
</evidence>
<evidence type="ECO:0000256" key="5">
    <source>
        <dbReference type="ARBA" id="ARBA00023163"/>
    </source>
</evidence>
<comment type="similarity">
    <text evidence="1 6">Belongs to the sigma-70 factor family. ECF subfamily.</text>
</comment>
<dbReference type="PROSITE" id="PS01063">
    <property type="entry name" value="SIGMA70_ECF"/>
    <property type="match status" value="1"/>
</dbReference>
<dbReference type="Pfam" id="PF04542">
    <property type="entry name" value="Sigma70_r2"/>
    <property type="match status" value="1"/>
</dbReference>
<dbReference type="RefSeq" id="WP_066447308.1">
    <property type="nucleotide sequence ID" value="NZ_CANKUS010000006.1"/>
</dbReference>
<keyword evidence="4 6" id="KW-0238">DNA-binding</keyword>
<dbReference type="InterPro" id="IPR036388">
    <property type="entry name" value="WH-like_DNA-bd_sf"/>
</dbReference>
<evidence type="ECO:0000256" key="6">
    <source>
        <dbReference type="RuleBase" id="RU000716"/>
    </source>
</evidence>
<dbReference type="PANTHER" id="PTHR43133">
    <property type="entry name" value="RNA POLYMERASE ECF-TYPE SIGMA FACTO"/>
    <property type="match status" value="1"/>
</dbReference>
<evidence type="ECO:0000256" key="2">
    <source>
        <dbReference type="ARBA" id="ARBA00023015"/>
    </source>
</evidence>
<dbReference type="EMBL" id="CP071709">
    <property type="protein sequence ID" value="QVY63044.1"/>
    <property type="molecule type" value="Genomic_DNA"/>
</dbReference>
<dbReference type="NCBIfam" id="TIGR02937">
    <property type="entry name" value="sigma70-ECF"/>
    <property type="match status" value="1"/>
</dbReference>
<accession>A0ABX8FGB5</accession>
<feature type="domain" description="RNA polymerase sigma-70 region 2" evidence="7">
    <location>
        <begin position="13"/>
        <end position="80"/>
    </location>
</feature>
<feature type="domain" description="RNA polymerase sigma factor 70 region 4 type 2" evidence="8">
    <location>
        <begin position="109"/>
        <end position="161"/>
    </location>
</feature>
<dbReference type="Gene3D" id="1.10.10.10">
    <property type="entry name" value="Winged helix-like DNA-binding domain superfamily/Winged helix DNA-binding domain"/>
    <property type="match status" value="1"/>
</dbReference>
<sequence length="179" mass="21059">MVNSVSDSAFEQIYDEYSDKIYSYIFLLVHEKGAAEDLTQDTFIRAYKYMHQFNGESHIFTWLIKISRHIAIDYLRKKNRFLFIPIEHFQFGSQGETPQEIVLKGEKIEVLYTAIKKLKLSYQEVLILRKIKEFSIKDTASILNWSENKVKITTSRALASLKKELEKKGERYEEVFSNG</sequence>
<proteinExistence type="inferred from homology"/>
<keyword evidence="2 6" id="KW-0805">Transcription regulation</keyword>
<organism evidence="9 10">
    <name type="scientific">Cytobacillus gottheilii</name>
    <dbReference type="NCBI Taxonomy" id="859144"/>
    <lineage>
        <taxon>Bacteria</taxon>
        <taxon>Bacillati</taxon>
        <taxon>Bacillota</taxon>
        <taxon>Bacilli</taxon>
        <taxon>Bacillales</taxon>
        <taxon>Bacillaceae</taxon>
        <taxon>Cytobacillus</taxon>
    </lineage>
</organism>
<dbReference type="CDD" id="cd06171">
    <property type="entry name" value="Sigma70_r4"/>
    <property type="match status" value="1"/>
</dbReference>
<protein>
    <recommendedName>
        <fullName evidence="6">RNA polymerase sigma factor</fullName>
    </recommendedName>
</protein>
<evidence type="ECO:0000313" key="9">
    <source>
        <dbReference type="EMBL" id="QVY63044.1"/>
    </source>
</evidence>
<evidence type="ECO:0000256" key="4">
    <source>
        <dbReference type="ARBA" id="ARBA00023125"/>
    </source>
</evidence>
<gene>
    <name evidence="9" type="ORF">J1899_08380</name>
</gene>
<dbReference type="PANTHER" id="PTHR43133:SF60">
    <property type="entry name" value="RNA POLYMERASE SIGMA FACTOR SIGV"/>
    <property type="match status" value="1"/>
</dbReference>
<name>A0ABX8FGB5_9BACI</name>
<dbReference type="InterPro" id="IPR039425">
    <property type="entry name" value="RNA_pol_sigma-70-like"/>
</dbReference>
<dbReference type="InterPro" id="IPR013325">
    <property type="entry name" value="RNA_pol_sigma_r2"/>
</dbReference>
<dbReference type="SUPFAM" id="SSF88946">
    <property type="entry name" value="Sigma2 domain of RNA polymerase sigma factors"/>
    <property type="match status" value="1"/>
</dbReference>
<keyword evidence="5 6" id="KW-0804">Transcription</keyword>
<dbReference type="Proteomes" id="UP000679247">
    <property type="component" value="Chromosome"/>
</dbReference>
<dbReference type="SUPFAM" id="SSF88659">
    <property type="entry name" value="Sigma3 and sigma4 domains of RNA polymerase sigma factors"/>
    <property type="match status" value="1"/>
</dbReference>
<dbReference type="Gene3D" id="1.10.1740.10">
    <property type="match status" value="1"/>
</dbReference>
<dbReference type="Pfam" id="PF08281">
    <property type="entry name" value="Sigma70_r4_2"/>
    <property type="match status" value="1"/>
</dbReference>
<reference evidence="9 10" key="1">
    <citation type="submission" date="2021-03" db="EMBL/GenBank/DDBJ databases">
        <title>The first data on the complete genome of the tetrodotoxin-producing bacterium.</title>
        <authorList>
            <person name="Melnikova D.I."/>
            <person name="Nijland R."/>
            <person name="Magarlamov T.Y."/>
        </authorList>
    </citation>
    <scope>NUCLEOTIDE SEQUENCE [LARGE SCALE GENOMIC DNA]</scope>
    <source>
        <strain evidence="9 10">1839</strain>
    </source>
</reference>